<dbReference type="NCBIfam" id="NF004577">
    <property type="entry name" value="PRK05917.1"/>
    <property type="match status" value="1"/>
</dbReference>
<dbReference type="GO" id="GO:0003887">
    <property type="term" value="F:DNA-directed DNA polymerase activity"/>
    <property type="evidence" value="ECO:0007669"/>
    <property type="project" value="UniProtKB-EC"/>
</dbReference>
<dbReference type="RefSeq" id="WP_080141415.1">
    <property type="nucleotide sequence ID" value="NZ_CP063064.1"/>
</dbReference>
<gene>
    <name evidence="1" type="ORF">INQ84_03610</name>
</gene>
<accession>A0AAQ0EQ78</accession>
<dbReference type="PANTHER" id="PTHR11669:SF0">
    <property type="entry name" value="PROTEIN STICHEL-LIKE 2"/>
    <property type="match status" value="1"/>
</dbReference>
<dbReference type="AlphaFoldDB" id="A0AAQ0EQ78"/>
<dbReference type="InterPro" id="IPR050238">
    <property type="entry name" value="DNA_Rep/Repair_Clamp_Loader"/>
</dbReference>
<proteinExistence type="predicted"/>
<reference evidence="1" key="1">
    <citation type="journal article" date="2021" name="Front. Microbiol.">
        <title>Generation of Tetracycline and Rifamycin Resistant Chlamydia Suis Recombinants.</title>
        <authorList>
            <person name="Marti H."/>
            <person name="Bommana S."/>
            <person name="Read T.D."/>
            <person name="Pesch T."/>
            <person name="Prahauser B."/>
            <person name="Dean D."/>
            <person name="Borel N."/>
        </authorList>
    </citation>
    <scope>NUCLEOTIDE SEQUENCE</scope>
    <source>
        <strain evidence="1">208.1</strain>
    </source>
</reference>
<name>A0AAQ0EQ78_9CHLA</name>
<keyword evidence="1" id="KW-0808">Transferase</keyword>
<dbReference type="Gene3D" id="3.40.50.300">
    <property type="entry name" value="P-loop containing nucleotide triphosphate hydrolases"/>
    <property type="match status" value="1"/>
</dbReference>
<dbReference type="EMBL" id="CP063185">
    <property type="protein sequence ID" value="QYC74178.1"/>
    <property type="molecule type" value="Genomic_DNA"/>
</dbReference>
<dbReference type="PANTHER" id="PTHR11669">
    <property type="entry name" value="REPLICATION FACTOR C / DNA POLYMERASE III GAMMA-TAU SUBUNIT"/>
    <property type="match status" value="1"/>
</dbReference>
<dbReference type="EC" id="2.7.7.7" evidence="1"/>
<evidence type="ECO:0000313" key="2">
    <source>
        <dbReference type="Proteomes" id="UP000825134"/>
    </source>
</evidence>
<evidence type="ECO:0000313" key="1">
    <source>
        <dbReference type="EMBL" id="QYC74178.1"/>
    </source>
</evidence>
<dbReference type="Proteomes" id="UP000825134">
    <property type="component" value="Chromosome"/>
</dbReference>
<keyword evidence="1" id="KW-0548">Nucleotidyltransferase</keyword>
<dbReference type="GO" id="GO:0006261">
    <property type="term" value="P:DNA-templated DNA replication"/>
    <property type="evidence" value="ECO:0007669"/>
    <property type="project" value="TreeGrafter"/>
</dbReference>
<dbReference type="Pfam" id="PF13177">
    <property type="entry name" value="DNA_pol3_delta2"/>
    <property type="match status" value="1"/>
</dbReference>
<sequence>MESSSWEILVQRVRDQKVPSAIILQGQDLAVLSARAYDYASLIIKESSPEAAYKLANRLHPDIYEYSPQGKGRLHTIETPRTIRRDIWIHPYESPYKIYLIHEADRITLDAISAFLKLLEDPPPYGIFILVSTSPQRLPPTIRSRCVSFHVPIEKNFLVDQKDIAFLISLAQGKESVMRVGVLVKGAPDEDKQVLRDKTKALLTVLLQLFRDRFFLAKGMPASLLTYPNLLNEIKTMPVYPLEEVLSIVTRATQALDTYSSASSCLEWICLQLWSFRNRQRAAIRRQKKELKHF</sequence>
<dbReference type="InterPro" id="IPR027417">
    <property type="entry name" value="P-loop_NTPase"/>
</dbReference>
<protein>
    <submittedName>
        <fullName evidence="1">DNA polymerase III subunit delta</fullName>
        <ecNumber evidence="1">2.7.7.7</ecNumber>
    </submittedName>
</protein>
<dbReference type="SUPFAM" id="SSF52540">
    <property type="entry name" value="P-loop containing nucleoside triphosphate hydrolases"/>
    <property type="match status" value="1"/>
</dbReference>
<organism evidence="1 2">
    <name type="scientific">Chlamydia suis</name>
    <dbReference type="NCBI Taxonomy" id="83559"/>
    <lineage>
        <taxon>Bacteria</taxon>
        <taxon>Pseudomonadati</taxon>
        <taxon>Chlamydiota</taxon>
        <taxon>Chlamydiia</taxon>
        <taxon>Chlamydiales</taxon>
        <taxon>Chlamydiaceae</taxon>
        <taxon>Chlamydia/Chlamydophila group</taxon>
        <taxon>Chlamydia</taxon>
    </lineage>
</organism>